<feature type="domain" description="Aldehyde dehydrogenase" evidence="2">
    <location>
        <begin position="13"/>
        <end position="97"/>
    </location>
</feature>
<dbReference type="AlphaFoldDB" id="A0A2R6B2M8"/>
<dbReference type="InterPro" id="IPR015590">
    <property type="entry name" value="Aldehyde_DH_dom"/>
</dbReference>
<dbReference type="InterPro" id="IPR016161">
    <property type="entry name" value="Ald_DH/histidinol_DH"/>
</dbReference>
<dbReference type="PANTHER" id="PTHR43353">
    <property type="entry name" value="SUCCINATE-SEMIALDEHYDE DEHYDROGENASE, MITOCHONDRIAL"/>
    <property type="match status" value="1"/>
</dbReference>
<protein>
    <recommendedName>
        <fullName evidence="2">Aldehyde dehydrogenase domain-containing protein</fullName>
    </recommendedName>
</protein>
<keyword evidence="1" id="KW-0560">Oxidoreductase</keyword>
<comment type="caution">
    <text evidence="3">The sequence shown here is derived from an EMBL/GenBank/DDBJ whole genome shotgun (WGS) entry which is preliminary data.</text>
</comment>
<feature type="non-terminal residue" evidence="3">
    <location>
        <position position="98"/>
    </location>
</feature>
<evidence type="ECO:0000259" key="2">
    <source>
        <dbReference type="Pfam" id="PF00171"/>
    </source>
</evidence>
<sequence>MVETKRIYINGVWGDSSSGQVASVVNPATEDVVATVPAGTVEDARAALDAAEAAFDAWSSLTPLDRAKYLFKAADEMEAVKGDLARTITLEQGKPLYE</sequence>
<dbReference type="EMBL" id="NEXJ01000008">
    <property type="protein sequence ID" value="PSN92882.1"/>
    <property type="molecule type" value="Genomic_DNA"/>
</dbReference>
<dbReference type="InterPro" id="IPR050740">
    <property type="entry name" value="Aldehyde_DH_Superfamily"/>
</dbReference>
<dbReference type="Gene3D" id="3.40.605.10">
    <property type="entry name" value="Aldehyde Dehydrogenase, Chain A, domain 1"/>
    <property type="match status" value="1"/>
</dbReference>
<dbReference type="PANTHER" id="PTHR43353:SF5">
    <property type="entry name" value="SUCCINATE-SEMIALDEHYDE DEHYDROGENASE, MITOCHONDRIAL"/>
    <property type="match status" value="1"/>
</dbReference>
<proteinExistence type="predicted"/>
<reference evidence="3 4" key="1">
    <citation type="submission" date="2017-04" db="EMBL/GenBank/DDBJ databases">
        <title>Novel microbial lineages endemic to geothermal iron-oxide mats fill important gaps in the evolutionary history of Archaea.</title>
        <authorList>
            <person name="Jay Z.J."/>
            <person name="Beam J.P."/>
            <person name="Dlakic M."/>
            <person name="Rusch D.B."/>
            <person name="Kozubal M.A."/>
            <person name="Inskeep W.P."/>
        </authorList>
    </citation>
    <scope>NUCLEOTIDE SEQUENCE [LARGE SCALE GENOMIC DNA]</scope>
    <source>
        <strain evidence="3">ECH_B_SAG-M15</strain>
    </source>
</reference>
<dbReference type="SUPFAM" id="SSF53720">
    <property type="entry name" value="ALDH-like"/>
    <property type="match status" value="1"/>
</dbReference>
<dbReference type="GO" id="GO:0016491">
    <property type="term" value="F:oxidoreductase activity"/>
    <property type="evidence" value="ECO:0007669"/>
    <property type="project" value="UniProtKB-KW"/>
</dbReference>
<accession>A0A2R6B2M8</accession>
<evidence type="ECO:0000256" key="1">
    <source>
        <dbReference type="ARBA" id="ARBA00023002"/>
    </source>
</evidence>
<dbReference type="Pfam" id="PF00171">
    <property type="entry name" value="Aldedh"/>
    <property type="match status" value="1"/>
</dbReference>
<name>A0A2R6B2M8_9ARCH</name>
<evidence type="ECO:0000313" key="3">
    <source>
        <dbReference type="EMBL" id="PSN92882.1"/>
    </source>
</evidence>
<gene>
    <name evidence="3" type="ORF">B9Q08_00455</name>
</gene>
<organism evidence="3 4">
    <name type="scientific">Candidatus Marsarchaeota G2 archaeon ECH_B_SAG-M15</name>
    <dbReference type="NCBI Taxonomy" id="1978162"/>
    <lineage>
        <taxon>Archaea</taxon>
        <taxon>Candidatus Marsarchaeota</taxon>
        <taxon>Candidatus Marsarchaeota group 2</taxon>
    </lineage>
</organism>
<evidence type="ECO:0000313" key="4">
    <source>
        <dbReference type="Proteomes" id="UP000240490"/>
    </source>
</evidence>
<dbReference type="InterPro" id="IPR016162">
    <property type="entry name" value="Ald_DH_N"/>
</dbReference>
<dbReference type="Proteomes" id="UP000240490">
    <property type="component" value="Unassembled WGS sequence"/>
</dbReference>